<protein>
    <submittedName>
        <fullName evidence="1">Uncharacterized protein</fullName>
    </submittedName>
</protein>
<organism evidence="1 2">
    <name type="scientific">Actinopolyspora erythraea</name>
    <dbReference type="NCBI Taxonomy" id="414996"/>
    <lineage>
        <taxon>Bacteria</taxon>
        <taxon>Bacillati</taxon>
        <taxon>Actinomycetota</taxon>
        <taxon>Actinomycetes</taxon>
        <taxon>Actinopolysporales</taxon>
        <taxon>Actinopolysporaceae</taxon>
        <taxon>Actinopolyspora</taxon>
    </lineage>
</organism>
<proteinExistence type="predicted"/>
<keyword evidence="2" id="KW-1185">Reference proteome</keyword>
<accession>A0ABR4WYZ7</accession>
<sequence>MTVPIHALCGRPSAGTREFTAMIEHAGRGGIMAQGHITANYLPDGDDWVVQVTSDVESRTARAPGLIAARDKADQLIEQLAPNSAGRVVIHLLDGDGFAFSTAYLQARHGLSDEATRAAARQAAAAAAQQHPGGYHG</sequence>
<dbReference type="EMBL" id="JPMV01000045">
    <property type="protein sequence ID" value="KGI79468.1"/>
    <property type="molecule type" value="Genomic_DNA"/>
</dbReference>
<gene>
    <name evidence="1" type="ORF">IL38_23580</name>
</gene>
<evidence type="ECO:0000313" key="1">
    <source>
        <dbReference type="EMBL" id="KGI79468.1"/>
    </source>
</evidence>
<name>A0ABR4WYZ7_9ACTN</name>
<comment type="caution">
    <text evidence="1">The sequence shown here is derived from an EMBL/GenBank/DDBJ whole genome shotgun (WGS) entry which is preliminary data.</text>
</comment>
<evidence type="ECO:0000313" key="2">
    <source>
        <dbReference type="Proteomes" id="UP000029737"/>
    </source>
</evidence>
<dbReference type="Proteomes" id="UP000029737">
    <property type="component" value="Unassembled WGS sequence"/>
</dbReference>
<reference evidence="1 2" key="1">
    <citation type="journal article" date="2014" name="PLoS ONE">
        <title>Identification and Characterization of a New Erythromycin Biosynthetic Gene Cluster in Actinopolyspora erythraea YIM90600, a Novel Erythronolide-Producing Halophilic Actinomycete Isolated from Salt Field.</title>
        <authorList>
            <person name="Chen D."/>
            <person name="Feng J."/>
            <person name="Huang L."/>
            <person name="Zhang Q."/>
            <person name="Wu J."/>
            <person name="Zhu X."/>
            <person name="Duan Y."/>
            <person name="Xu Z."/>
        </authorList>
    </citation>
    <scope>NUCLEOTIDE SEQUENCE [LARGE SCALE GENOMIC DNA]</scope>
    <source>
        <strain evidence="1 2">YIM90600</strain>
    </source>
</reference>